<evidence type="ECO:0000313" key="2">
    <source>
        <dbReference type="EMBL" id="PPK85356.1"/>
    </source>
</evidence>
<dbReference type="InterPro" id="IPR000073">
    <property type="entry name" value="AB_hydrolase_1"/>
</dbReference>
<dbReference type="EMBL" id="PTJC01000006">
    <property type="protein sequence ID" value="PPK85356.1"/>
    <property type="molecule type" value="Genomic_DNA"/>
</dbReference>
<reference evidence="2 3" key="1">
    <citation type="submission" date="2018-02" db="EMBL/GenBank/DDBJ databases">
        <title>Genomic Encyclopedia of Archaeal and Bacterial Type Strains, Phase II (KMG-II): from individual species to whole genera.</title>
        <authorList>
            <person name="Goeker M."/>
        </authorList>
    </citation>
    <scope>NUCLEOTIDE SEQUENCE [LARGE SCALE GENOMIC DNA]</scope>
    <source>
        <strain evidence="2 3">DSM 29526</strain>
    </source>
</reference>
<evidence type="ECO:0000259" key="1">
    <source>
        <dbReference type="Pfam" id="PF12697"/>
    </source>
</evidence>
<dbReference type="InterPro" id="IPR050228">
    <property type="entry name" value="Carboxylesterase_BioH"/>
</dbReference>
<dbReference type="Gene3D" id="3.40.50.1820">
    <property type="entry name" value="alpha/beta hydrolase"/>
    <property type="match status" value="1"/>
</dbReference>
<accession>A0A2S6I2E6</accession>
<dbReference type="AlphaFoldDB" id="A0A2S6I2E6"/>
<protein>
    <submittedName>
        <fullName evidence="2">Pimeloyl-ACP methyl ester carboxylesterase</fullName>
    </submittedName>
</protein>
<keyword evidence="3" id="KW-1185">Reference proteome</keyword>
<name>A0A2S6I2E6_9BACT</name>
<evidence type="ECO:0000313" key="3">
    <source>
        <dbReference type="Proteomes" id="UP000237662"/>
    </source>
</evidence>
<dbReference type="RefSeq" id="WP_104419861.1">
    <property type="nucleotide sequence ID" value="NZ_PTJC01000006.1"/>
</dbReference>
<dbReference type="Proteomes" id="UP000237662">
    <property type="component" value="Unassembled WGS sequence"/>
</dbReference>
<dbReference type="InterPro" id="IPR029058">
    <property type="entry name" value="AB_hydrolase_fold"/>
</dbReference>
<dbReference type="OrthoDB" id="9776853at2"/>
<dbReference type="PANTHER" id="PTHR43194:SF2">
    <property type="entry name" value="PEROXISOMAL MEMBRANE PROTEIN LPX1"/>
    <property type="match status" value="1"/>
</dbReference>
<dbReference type="SUPFAM" id="SSF53474">
    <property type="entry name" value="alpha/beta-Hydrolases"/>
    <property type="match status" value="1"/>
</dbReference>
<feature type="domain" description="AB hydrolase-1" evidence="1">
    <location>
        <begin position="25"/>
        <end position="259"/>
    </location>
</feature>
<organism evidence="2 3">
    <name type="scientific">Neolewinella xylanilytica</name>
    <dbReference type="NCBI Taxonomy" id="1514080"/>
    <lineage>
        <taxon>Bacteria</taxon>
        <taxon>Pseudomonadati</taxon>
        <taxon>Bacteroidota</taxon>
        <taxon>Saprospiria</taxon>
        <taxon>Saprospirales</taxon>
        <taxon>Lewinellaceae</taxon>
        <taxon>Neolewinella</taxon>
    </lineage>
</organism>
<dbReference type="Pfam" id="PF12697">
    <property type="entry name" value="Abhydrolase_6"/>
    <property type="match status" value="1"/>
</dbReference>
<comment type="caution">
    <text evidence="2">The sequence shown here is derived from an EMBL/GenBank/DDBJ whole genome shotgun (WGS) entry which is preliminary data.</text>
</comment>
<sequence length="282" mass="32739">MKKQGLSSGILHHTIYHQDDTYDWMVFIHGAGGSSITWKHQVKAFRPFFNLLLIDMRDHGYSKDLEPEYSTYDFDIVTDDVLRTIDHVGVTRAHFLSLSLGSIVLQRLYDRRPELIESMIMAGGVFKADWKIRLFAHSGKFLSYFVPFRWIYDTFIMIVLPRENHAPSRRLYRLQSKKLTPTEFLKWLGLYRDFFHIVKRFYRRKLRTSSLIVMGGQDHVFLEAAQRFARKQAHHAELVVLEGCGHLCNLEEVQRFNDAVLRFLGKPVSTAGESTVSSGPIA</sequence>
<proteinExistence type="predicted"/>
<dbReference type="PANTHER" id="PTHR43194">
    <property type="entry name" value="HYDROLASE ALPHA/BETA FOLD FAMILY"/>
    <property type="match status" value="1"/>
</dbReference>
<gene>
    <name evidence="2" type="ORF">CLV84_2252</name>
</gene>